<dbReference type="Proteomes" id="UP000033632">
    <property type="component" value="Unassembled WGS sequence"/>
</dbReference>
<dbReference type="PATRIC" id="fig|443610.3.peg.3924"/>
<sequence length="258" mass="27587">MNRLPNRFKQGLLARRRQIGAWLTSGSPTITEVFSGSGFDWLLVDMEHSPNDLLQVVDHLRAAGQRSEIIVRVPWNEPVVVKRLLDAGVTSLMFPYVQSGEEARAAVAATRYPPHGIRGVAGTTRATDYGRRVRFASASEEIAVVVQLETPAAIQACGEIAAVDGIDGVFIGPNDLAANMGHLGDANHPDVRAAMIEGARIIAAAGKSPGTLAYVPDKVASPFAEGFDFVGAAFDIGILVRGASQVQADYARLRELED</sequence>
<dbReference type="GO" id="GO:0016832">
    <property type="term" value="F:aldehyde-lyase activity"/>
    <property type="evidence" value="ECO:0007669"/>
    <property type="project" value="TreeGrafter"/>
</dbReference>
<evidence type="ECO:0000313" key="6">
    <source>
        <dbReference type="Proteomes" id="UP000033632"/>
    </source>
</evidence>
<dbReference type="InterPro" id="IPR015813">
    <property type="entry name" value="Pyrv/PenolPyrv_kinase-like_dom"/>
</dbReference>
<dbReference type="AlphaFoldDB" id="A0A0F5FWS5"/>
<gene>
    <name evidence="5" type="ORF">VE25_06845</name>
</gene>
<dbReference type="InterPro" id="IPR005000">
    <property type="entry name" value="Aldolase/citrate-lyase_domain"/>
</dbReference>
<organism evidence="5 6">
    <name type="scientific">Devosia geojensis</name>
    <dbReference type="NCBI Taxonomy" id="443610"/>
    <lineage>
        <taxon>Bacteria</taxon>
        <taxon>Pseudomonadati</taxon>
        <taxon>Pseudomonadota</taxon>
        <taxon>Alphaproteobacteria</taxon>
        <taxon>Hyphomicrobiales</taxon>
        <taxon>Devosiaceae</taxon>
        <taxon>Devosia</taxon>
    </lineage>
</organism>
<name>A0A0F5FWS5_9HYPH</name>
<dbReference type="Gene3D" id="3.20.20.60">
    <property type="entry name" value="Phosphoenolpyruvate-binding domains"/>
    <property type="match status" value="1"/>
</dbReference>
<comment type="catalytic activity">
    <reaction evidence="3">
        <text>D-glyceraldehyde + pyruvate = 2-dehydro-3-deoxy-L-galactonate</text>
        <dbReference type="Rhea" id="RHEA:80055"/>
        <dbReference type="ChEBI" id="CHEBI:15361"/>
        <dbReference type="ChEBI" id="CHEBI:17378"/>
        <dbReference type="ChEBI" id="CHEBI:75545"/>
    </reaction>
</comment>
<evidence type="ECO:0000259" key="4">
    <source>
        <dbReference type="Pfam" id="PF03328"/>
    </source>
</evidence>
<dbReference type="SUPFAM" id="SSF51621">
    <property type="entry name" value="Phosphoenolpyruvate/pyruvate domain"/>
    <property type="match status" value="1"/>
</dbReference>
<feature type="domain" description="HpcH/HpaI aldolase/citrate lyase" evidence="4">
    <location>
        <begin position="18"/>
        <end position="239"/>
    </location>
</feature>
<dbReference type="GO" id="GO:0005737">
    <property type="term" value="C:cytoplasm"/>
    <property type="evidence" value="ECO:0007669"/>
    <property type="project" value="TreeGrafter"/>
</dbReference>
<dbReference type="OrthoDB" id="9802624at2"/>
<evidence type="ECO:0000256" key="3">
    <source>
        <dbReference type="ARBA" id="ARBA00045074"/>
    </source>
</evidence>
<reference evidence="5 6" key="1">
    <citation type="submission" date="2015-03" db="EMBL/GenBank/DDBJ databases">
        <authorList>
            <person name="Hassan Y.I."/>
            <person name="Lepp D."/>
            <person name="Li X.-Z."/>
            <person name="Zhou T."/>
        </authorList>
    </citation>
    <scope>NUCLEOTIDE SEQUENCE [LARGE SCALE GENOMIC DNA]</scope>
    <source>
        <strain evidence="5 6">BD-c194</strain>
    </source>
</reference>
<proteinExistence type="predicted"/>
<dbReference type="InterPro" id="IPR050251">
    <property type="entry name" value="HpcH-HpaI_aldolase"/>
</dbReference>
<dbReference type="PANTHER" id="PTHR30502">
    <property type="entry name" value="2-KETO-3-DEOXY-L-RHAMNONATE ALDOLASE"/>
    <property type="match status" value="1"/>
</dbReference>
<evidence type="ECO:0000256" key="1">
    <source>
        <dbReference type="ARBA" id="ARBA00022723"/>
    </source>
</evidence>
<dbReference type="EMBL" id="JZEX01000061">
    <property type="protein sequence ID" value="KKB12622.1"/>
    <property type="molecule type" value="Genomic_DNA"/>
</dbReference>
<dbReference type="GO" id="GO:0046872">
    <property type="term" value="F:metal ion binding"/>
    <property type="evidence" value="ECO:0007669"/>
    <property type="project" value="UniProtKB-KW"/>
</dbReference>
<keyword evidence="6" id="KW-1185">Reference proteome</keyword>
<keyword evidence="1" id="KW-0479">Metal-binding</keyword>
<comment type="caution">
    <text evidence="5">The sequence shown here is derived from an EMBL/GenBank/DDBJ whole genome shotgun (WGS) entry which is preliminary data.</text>
</comment>
<evidence type="ECO:0000256" key="2">
    <source>
        <dbReference type="ARBA" id="ARBA00023239"/>
    </source>
</evidence>
<dbReference type="InterPro" id="IPR040442">
    <property type="entry name" value="Pyrv_kinase-like_dom_sf"/>
</dbReference>
<dbReference type="PANTHER" id="PTHR30502:SF4">
    <property type="entry name" value="5-KETO-4-DEOXY-D-GLUCARATE ALDOLASE"/>
    <property type="match status" value="1"/>
</dbReference>
<dbReference type="STRING" id="443610.VE25_06845"/>
<evidence type="ECO:0000313" key="5">
    <source>
        <dbReference type="EMBL" id="KKB12622.1"/>
    </source>
</evidence>
<protein>
    <recommendedName>
        <fullName evidence="4">HpcH/HpaI aldolase/citrate lyase domain-containing protein</fullName>
    </recommendedName>
</protein>
<accession>A0A0F5FWS5</accession>
<dbReference type="Pfam" id="PF03328">
    <property type="entry name" value="HpcH_HpaI"/>
    <property type="match status" value="1"/>
</dbReference>
<dbReference type="RefSeq" id="WP_046107831.1">
    <property type="nucleotide sequence ID" value="NZ_JZEX01000061.1"/>
</dbReference>
<keyword evidence="2" id="KW-0456">Lyase</keyword>